<dbReference type="GeneID" id="93425328"/>
<gene>
    <name evidence="2" type="ORF">C5O25_01645</name>
</gene>
<comment type="caution">
    <text evidence="2">The sequence shown here is derived from an EMBL/GenBank/DDBJ whole genome shotgun (WGS) entry which is preliminary data.</text>
</comment>
<keyword evidence="1" id="KW-1133">Transmembrane helix</keyword>
<keyword evidence="1" id="KW-0812">Transmembrane</keyword>
<evidence type="ECO:0000313" key="2">
    <source>
        <dbReference type="EMBL" id="PWB09370.1"/>
    </source>
</evidence>
<feature type="transmembrane region" description="Helical" evidence="1">
    <location>
        <begin position="65"/>
        <end position="87"/>
    </location>
</feature>
<dbReference type="EMBL" id="PUBV01000002">
    <property type="protein sequence ID" value="PWB09370.1"/>
    <property type="molecule type" value="Genomic_DNA"/>
</dbReference>
<protein>
    <submittedName>
        <fullName evidence="2">Uncharacterized protein</fullName>
    </submittedName>
</protein>
<reference evidence="3" key="1">
    <citation type="submission" date="2018-02" db="EMBL/GenBank/DDBJ databases">
        <authorList>
            <person name="Clavel T."/>
            <person name="Strowig T."/>
        </authorList>
    </citation>
    <scope>NUCLEOTIDE SEQUENCE [LARGE SCALE GENOMIC DNA]</scope>
    <source>
        <strain evidence="3">DSM 100764</strain>
    </source>
</reference>
<keyword evidence="1" id="KW-0472">Membrane</keyword>
<organism evidence="2 3">
    <name type="scientific">Paramuribaculum intestinale</name>
    <dbReference type="NCBI Taxonomy" id="2094151"/>
    <lineage>
        <taxon>Bacteria</taxon>
        <taxon>Pseudomonadati</taxon>
        <taxon>Bacteroidota</taxon>
        <taxon>Bacteroidia</taxon>
        <taxon>Bacteroidales</taxon>
        <taxon>Muribaculaceae</taxon>
        <taxon>Paramuribaculum</taxon>
    </lineage>
</organism>
<name>A0A2V1J1I2_9BACT</name>
<dbReference type="AlphaFoldDB" id="A0A2V1J1I2"/>
<evidence type="ECO:0000256" key="1">
    <source>
        <dbReference type="SAM" id="Phobius"/>
    </source>
</evidence>
<dbReference type="Proteomes" id="UP000244925">
    <property type="component" value="Unassembled WGS sequence"/>
</dbReference>
<dbReference type="RefSeq" id="WP_107034992.1">
    <property type="nucleotide sequence ID" value="NZ_CAOLHR010000010.1"/>
</dbReference>
<accession>A0A2V1J1I2</accession>
<keyword evidence="3" id="KW-1185">Reference proteome</keyword>
<evidence type="ECO:0000313" key="3">
    <source>
        <dbReference type="Proteomes" id="UP000244925"/>
    </source>
</evidence>
<sequence>MTDQDTHTTIDRLTERYFAGLTSLEEERTLRCLLARDGSIEHSPQRATMAYTAMMRRQSSRPHTALRRAMSIAAATATAVGLTYAALTFGAADSECYAMIDNRMIDDRAAVTAMVEATLGEVAAARDDMQASVASQLNEINLQL</sequence>
<proteinExistence type="predicted"/>